<gene>
    <name evidence="2" type="ORF">DID88_001576</name>
</gene>
<dbReference type="Proteomes" id="UP000249056">
    <property type="component" value="Unassembled WGS sequence"/>
</dbReference>
<dbReference type="AlphaFoldDB" id="A0A395IYA5"/>
<reference evidence="2 3" key="1">
    <citation type="submission" date="2018-06" db="EMBL/GenBank/DDBJ databases">
        <title>Genome Sequence of the Brown Rot Fungal Pathogen Monilinia fructigena.</title>
        <authorList>
            <person name="Landi L."/>
            <person name="De Miccolis Angelini R.M."/>
            <person name="Pollastro S."/>
            <person name="Abate D."/>
            <person name="Faretra F."/>
            <person name="Romanazzi G."/>
        </authorList>
    </citation>
    <scope>NUCLEOTIDE SEQUENCE [LARGE SCALE GENOMIC DNA]</scope>
    <source>
        <strain evidence="2 3">Mfrg269</strain>
    </source>
</reference>
<organism evidence="2 3">
    <name type="scientific">Monilinia fructigena</name>
    <dbReference type="NCBI Taxonomy" id="38457"/>
    <lineage>
        <taxon>Eukaryota</taxon>
        <taxon>Fungi</taxon>
        <taxon>Dikarya</taxon>
        <taxon>Ascomycota</taxon>
        <taxon>Pezizomycotina</taxon>
        <taxon>Leotiomycetes</taxon>
        <taxon>Helotiales</taxon>
        <taxon>Sclerotiniaceae</taxon>
        <taxon>Monilinia</taxon>
    </lineage>
</organism>
<proteinExistence type="predicted"/>
<feature type="region of interest" description="Disordered" evidence="1">
    <location>
        <begin position="1"/>
        <end position="61"/>
    </location>
</feature>
<protein>
    <submittedName>
        <fullName evidence="2">Uncharacterized protein</fullName>
    </submittedName>
</protein>
<keyword evidence="3" id="KW-1185">Reference proteome</keyword>
<sequence>MGELGLRGKRKTGGGKRAREEEEEERIVELEDSDVPGEMDASLPLTSFRESSAQTTESDVLPAKQEPEFEIDEIDGEIGDEWDWGR</sequence>
<feature type="compositionally biased region" description="Basic residues" evidence="1">
    <location>
        <begin position="7"/>
        <end position="16"/>
    </location>
</feature>
<accession>A0A395IYA5</accession>
<evidence type="ECO:0000256" key="1">
    <source>
        <dbReference type="SAM" id="MobiDB-lite"/>
    </source>
</evidence>
<feature type="compositionally biased region" description="Polar residues" evidence="1">
    <location>
        <begin position="44"/>
        <end position="58"/>
    </location>
</feature>
<evidence type="ECO:0000313" key="2">
    <source>
        <dbReference type="EMBL" id="RAL64986.1"/>
    </source>
</evidence>
<feature type="compositionally biased region" description="Acidic residues" evidence="1">
    <location>
        <begin position="21"/>
        <end position="37"/>
    </location>
</feature>
<dbReference type="EMBL" id="QKRW01000012">
    <property type="protein sequence ID" value="RAL64986.1"/>
    <property type="molecule type" value="Genomic_DNA"/>
</dbReference>
<comment type="caution">
    <text evidence="2">The sequence shown here is derived from an EMBL/GenBank/DDBJ whole genome shotgun (WGS) entry which is preliminary data.</text>
</comment>
<name>A0A395IYA5_9HELO</name>
<evidence type="ECO:0000313" key="3">
    <source>
        <dbReference type="Proteomes" id="UP000249056"/>
    </source>
</evidence>